<dbReference type="PANTHER" id="PTHR30069:SF40">
    <property type="entry name" value="TONB-DEPENDENT RECEPTOR NMB0964-RELATED"/>
    <property type="match status" value="1"/>
</dbReference>
<dbReference type="Pfam" id="PF00593">
    <property type="entry name" value="TonB_dep_Rec_b-barrel"/>
    <property type="match status" value="1"/>
</dbReference>
<dbReference type="InterPro" id="IPR012910">
    <property type="entry name" value="Plug_dom"/>
</dbReference>
<evidence type="ECO:0000259" key="10">
    <source>
        <dbReference type="Pfam" id="PF00593"/>
    </source>
</evidence>
<comment type="subcellular location">
    <subcellularLocation>
        <location evidence="1">Cell outer membrane</location>
        <topology evidence="1">Multi-pass membrane protein</topology>
    </subcellularLocation>
</comment>
<keyword evidence="2" id="KW-0813">Transport</keyword>
<proteinExistence type="inferred from homology"/>
<keyword evidence="4" id="KW-0812">Transmembrane</keyword>
<dbReference type="Gene3D" id="2.60.40.1120">
    <property type="entry name" value="Carboxypeptidase-like, regulatory domain"/>
    <property type="match status" value="1"/>
</dbReference>
<dbReference type="InterPro" id="IPR037066">
    <property type="entry name" value="Plug_dom_sf"/>
</dbReference>
<name>A0ABN6LCW6_9BACT</name>
<keyword evidence="13" id="KW-1185">Reference proteome</keyword>
<dbReference type="PANTHER" id="PTHR30069">
    <property type="entry name" value="TONB-DEPENDENT OUTER MEMBRANE RECEPTOR"/>
    <property type="match status" value="1"/>
</dbReference>
<evidence type="ECO:0000256" key="6">
    <source>
        <dbReference type="ARBA" id="ARBA00023136"/>
    </source>
</evidence>
<dbReference type="SUPFAM" id="SSF49464">
    <property type="entry name" value="Carboxypeptidase regulatory domain-like"/>
    <property type="match status" value="1"/>
</dbReference>
<evidence type="ECO:0000256" key="8">
    <source>
        <dbReference type="RuleBase" id="RU003357"/>
    </source>
</evidence>
<comment type="similarity">
    <text evidence="8">Belongs to the TonB-dependent receptor family.</text>
</comment>
<dbReference type="Pfam" id="PF13715">
    <property type="entry name" value="CarbopepD_reg_2"/>
    <property type="match status" value="1"/>
</dbReference>
<dbReference type="InterPro" id="IPR008969">
    <property type="entry name" value="CarboxyPept-like_regulatory"/>
</dbReference>
<dbReference type="Proteomes" id="UP001354989">
    <property type="component" value="Chromosome"/>
</dbReference>
<dbReference type="Pfam" id="PF07715">
    <property type="entry name" value="Plug"/>
    <property type="match status" value="1"/>
</dbReference>
<dbReference type="SUPFAM" id="SSF56935">
    <property type="entry name" value="Porins"/>
    <property type="match status" value="1"/>
</dbReference>
<dbReference type="RefSeq" id="WP_338396675.1">
    <property type="nucleotide sequence ID" value="NZ_AP025292.1"/>
</dbReference>
<organism evidence="12 13">
    <name type="scientific">Persicobacter psychrovividus</name>
    <dbReference type="NCBI Taxonomy" id="387638"/>
    <lineage>
        <taxon>Bacteria</taxon>
        <taxon>Pseudomonadati</taxon>
        <taxon>Bacteroidota</taxon>
        <taxon>Cytophagia</taxon>
        <taxon>Cytophagales</taxon>
        <taxon>Persicobacteraceae</taxon>
        <taxon>Persicobacter</taxon>
    </lineage>
</organism>
<keyword evidence="9" id="KW-0732">Signal</keyword>
<evidence type="ECO:0000256" key="5">
    <source>
        <dbReference type="ARBA" id="ARBA00023077"/>
    </source>
</evidence>
<feature type="domain" description="TonB-dependent receptor-like beta-barrel" evidence="10">
    <location>
        <begin position="249"/>
        <end position="765"/>
    </location>
</feature>
<keyword evidence="7" id="KW-0998">Cell outer membrane</keyword>
<dbReference type="InterPro" id="IPR036942">
    <property type="entry name" value="Beta-barrel_TonB_sf"/>
</dbReference>
<sequence length="797" mass="89232">MKLHRFAILTIAFLCALSEITLAQGRFDIEGRILDQKEQPIPFANVLIQGTNSGAVTDVYGHFRIQLNKKVHECTLLFSCVGFKAKSYHYDDYHAHPVVHLAENTAVLKGVVVKAAATGTTLASSAISSIDSKALTYKKSGGLASALSTVSGVSIASAGANVQLPVIHGLYGNRILIINDGVKHGFQNWGSDHAAEIDVASLNNIQVVKGAAAVRYGPEAIGGVILVNSDPMEFYQDFHGSVHTNFQTNGKGGHVDFNLGRGGEHFAYTLGGSYTKFGDRSAADYLLTNTGKEEKSFHLGLHYHIPNWHFKLRYTFTQQNLGLLRSSVFGNASDLQQAIDAERPLIIKPFSYEINQPNQETAHHIAIADVDWHSPIGKLSLRLAQQLNQRQEFDVRRNASTPIMDLDLMTTNVLLNWAHPEWGDFQGTAGVAYFYQKNKNNPGTNTTPFIPNYSSGRIGAYWIEQLVRGNHTFELGIRFDHEQNNAVGRDVQQRIFEDDFSFSSLSASIGYKTKLSDNTTFRTNLGTAWRSPNMAELYSFGSHEFFNLYGVWRYQFDESGNLNTNKVLTQAEKPVSPERGVKWINNIRWQKGKQMIDASIYVNFIDHYFYHKPVGITKTAKGAIPVYIFEQTDALFAGVDLNWRHPIAKSLDGELAASLLWSKNLSRSEPLINQPPINLNYQLTWHTPLFLKLTQSNFHLKGSYTFEQFNAPRVVSPGDIISGAVEIKPDSEIFDFKAAPEGYFLLDVSYQWQINHFGGQFAVQNALNTSYRNYLNQMRYFADDLGINFTISVNYNF</sequence>
<evidence type="ECO:0000313" key="12">
    <source>
        <dbReference type="EMBL" id="BDC99236.1"/>
    </source>
</evidence>
<keyword evidence="3" id="KW-1134">Transmembrane beta strand</keyword>
<evidence type="ECO:0000256" key="9">
    <source>
        <dbReference type="SAM" id="SignalP"/>
    </source>
</evidence>
<evidence type="ECO:0000256" key="4">
    <source>
        <dbReference type="ARBA" id="ARBA00022692"/>
    </source>
</evidence>
<evidence type="ECO:0000256" key="7">
    <source>
        <dbReference type="ARBA" id="ARBA00023237"/>
    </source>
</evidence>
<feature type="domain" description="TonB-dependent receptor plug" evidence="11">
    <location>
        <begin position="124"/>
        <end position="224"/>
    </location>
</feature>
<dbReference type="Gene3D" id="2.40.170.20">
    <property type="entry name" value="TonB-dependent receptor, beta-barrel domain"/>
    <property type="match status" value="1"/>
</dbReference>
<gene>
    <name evidence="12" type="ORF">PEPS_15170</name>
</gene>
<dbReference type="Gene3D" id="2.170.130.10">
    <property type="entry name" value="TonB-dependent receptor, plug domain"/>
    <property type="match status" value="1"/>
</dbReference>
<keyword evidence="6 8" id="KW-0472">Membrane</keyword>
<feature type="chain" id="PRO_5047003459" evidence="9">
    <location>
        <begin position="24"/>
        <end position="797"/>
    </location>
</feature>
<evidence type="ECO:0000259" key="11">
    <source>
        <dbReference type="Pfam" id="PF07715"/>
    </source>
</evidence>
<dbReference type="InterPro" id="IPR039426">
    <property type="entry name" value="TonB-dep_rcpt-like"/>
</dbReference>
<dbReference type="InterPro" id="IPR000531">
    <property type="entry name" value="Beta-barrel_TonB"/>
</dbReference>
<evidence type="ECO:0000256" key="2">
    <source>
        <dbReference type="ARBA" id="ARBA00022448"/>
    </source>
</evidence>
<evidence type="ECO:0000256" key="3">
    <source>
        <dbReference type="ARBA" id="ARBA00022452"/>
    </source>
</evidence>
<dbReference type="EMBL" id="AP025292">
    <property type="protein sequence ID" value="BDC99236.1"/>
    <property type="molecule type" value="Genomic_DNA"/>
</dbReference>
<evidence type="ECO:0000313" key="13">
    <source>
        <dbReference type="Proteomes" id="UP001354989"/>
    </source>
</evidence>
<protein>
    <submittedName>
        <fullName evidence="12">Membrane protein</fullName>
    </submittedName>
</protein>
<reference evidence="12 13" key="1">
    <citation type="submission" date="2021-12" db="EMBL/GenBank/DDBJ databases">
        <title>Genome sequencing of bacteria with rrn-lacking chromosome and rrn-plasmid.</title>
        <authorList>
            <person name="Anda M."/>
            <person name="Iwasaki W."/>
        </authorList>
    </citation>
    <scope>NUCLEOTIDE SEQUENCE [LARGE SCALE GENOMIC DNA]</scope>
    <source>
        <strain evidence="12 13">NBRC 101262</strain>
    </source>
</reference>
<evidence type="ECO:0000256" key="1">
    <source>
        <dbReference type="ARBA" id="ARBA00004571"/>
    </source>
</evidence>
<accession>A0ABN6LCW6</accession>
<keyword evidence="5 8" id="KW-0798">TonB box</keyword>
<feature type="signal peptide" evidence="9">
    <location>
        <begin position="1"/>
        <end position="23"/>
    </location>
</feature>